<feature type="repeat" description="WD" evidence="4">
    <location>
        <begin position="555"/>
        <end position="588"/>
    </location>
</feature>
<dbReference type="Pfam" id="PF03451">
    <property type="entry name" value="HELP"/>
    <property type="match status" value="3"/>
</dbReference>
<proteinExistence type="inferred from homology"/>
<dbReference type="InterPro" id="IPR019775">
    <property type="entry name" value="WD40_repeat_CS"/>
</dbReference>
<reference evidence="8 9" key="1">
    <citation type="submission" date="2020-08" db="EMBL/GenBank/DDBJ databases">
        <authorList>
            <person name="Hejnol A."/>
        </authorList>
    </citation>
    <scope>NUCLEOTIDE SEQUENCE [LARGE SCALE GENOMIC DNA]</scope>
</reference>
<dbReference type="GO" id="GO:0005929">
    <property type="term" value="C:cilium"/>
    <property type="evidence" value="ECO:0007669"/>
    <property type="project" value="UniProtKB-ARBA"/>
</dbReference>
<feature type="domain" description="EML-like second beta-propeller" evidence="7">
    <location>
        <begin position="1678"/>
        <end position="1944"/>
    </location>
</feature>
<dbReference type="SUPFAM" id="SSF50978">
    <property type="entry name" value="WD40 repeat-like"/>
    <property type="match status" value="5"/>
</dbReference>
<keyword evidence="3" id="KW-0677">Repeat</keyword>
<sequence>MSTKTAPKSQLRLEWVYGYRGHQCRNNLYYNAAKEAVYFVAGVGIVYNLREHRQKFYLGHDDDIISLTLHPEKMLIATGQVGKEPYICVWDSMTVQTVSILKGGHKQGVGALGFDSNGNRLVSVGLDTHSTINVWEWRKGRVLATVRGHSDRIMDIQFSPHEADSIVSCGVKHIKFWTVSGNTLNAKKGVFGKTGEIQTMLCVAFGADGITYAGTLNGDIYVWKGNNLSSVVRNAHKGAVHTMEASPDGFASGGKDGTVKLWDNDFKPIKTTTLSSEQKLVVRSVCWRGDKVLAGTQDSQIFEIGLSEKDRPKPIMLGHAEGELWGLSVHPIKPIFASASDDHTLRIWNIQGNQILNQTTLDHPIRSCGFNNDGTLIAAGLMDGSFMVLRTKDLSQVIHTKDRQEVVHELKFSPDGAFLAVGSNDNFVDIYAVNQRFKRVGQCSGSSSFITHLDWSEDSKYIQTNSGAAERLFFRIPAGKQVTNAEEIRTIRWATWTGVLGPEANGIWEKYTDTNDINATDAHFGTECIVTGDDFGMVKLFRFPSLKKGAKFRKYVGHSAHVTNCRFSSDKSRVITTGGGDHAIFQWKFLPEGIADEEDDLSNQNAYADSNSEDSDSDLSDVAEIDSDIESERQQNYDRIISKDDIASLKASMKKELGAGQKRGRAPSDGVQLHFVHGYRGFDCRNNVFYLQSGEIIYHVAAVAVIYNREKHSQKFYAEHTDDILCLSVHPTKDIVATGQVGKDAATHIWDASTRATLSILKGIHERGVCAVDFSTNGRLLATVGLDDSHMIVISDWKKGEKLASTRGHKDKIFTIKWNPHEEGKLITVGMKHIKFWTQAGSGFTSSRGTFGNVGKLDSMMCAAFGKTPEIVFTGGGNGQVYIWAGTSLKKVVKAHEGPVLAMHGLEKGFVTGGKDGVIALWDESFERCLKTYSLKRSSLAPGSRGTFVFEHPAVRAVVLGHGYLIAGTKNGELVEIDKSGNMQVLIQGHGEGELWGLATHPNGLYAATVSDDRTVRLWDLKANRMVNCRVLKQTARAVCFSPDGKAIAVGMKNGSFTVMNSDSLDDIVTFHHRKQDISDIKFSPDPGKYLAVASHDNNVDIYNVLSSKRVGVCKGASSYITHVDWDSRGKLLMVNTGAKEQLFFEAPRGKRQTLRSEEVLKLKWNSWTAVLGTMCEGIWPPGADVTDVNASSLSSDGKILATGDDFGYVKLFHFPCNGKFAKFKKYAGHSAHVTNVRWTCNDDLLVSTGGGDTSIMVWSQKDRGNDCGASDDSDTDEEEEGYDSDVAREKNIDYTSKTYANPIRQNLSGTKPQEQEYEEHGQEVSRATKNKKRVALKNNDSKKKRPSHVTNLTLEHIFGYRGWDTRNNLFYTHDGNDVVYHAAGAGIVHNTASGQQSFYTEHTDDIICLAINEHPKFKGIVATGQIGNEPEINVWNSNTLKTLSVLRGKHKKGICSLSFSASGKLLASVGLDNERTIIVYRWQDGSEAASFSETTPRIFHCAFRPDSDSTFVTVGVKHLKFWTLAGSQLVGKKAILKSEQKMQTMLSVAFGSNDMTYTGAMNGDIFVWRGQKLERVVVKAHSGPIFSMYTTLRDGLIVTGAKEIRSKDSAPVKLWDQEMRKNKPFHLPFDSKVVVVKTVCRQKGKIVVGTKDSEFVEINEKTGECRSLPCGHGEGELWGLAVHPNLHKFVTGSDDGTLRLWDIDNHTQLGKLTTGPARSAHIAPNGRLISCGLKNGGFLLITTETFSIVGQKRDRGRTINDIRFSPDSSRLAVASEDGYVDIYDVTERLEDVRKITFCTLQSPIYILDFSADSLFIRAATGQYINRVFDVKTGKEVKDSSRIDKITWYSWKSILGAEVVGIWPRGAEKAEVNCCHVSNGGNAVATGDDNGLVKLFNFPCSEKYSPHQTYTGHSAHVTNVWFTHDDRYLVSTGGDDSCVFVWRCR</sequence>
<dbReference type="InterPro" id="IPR001680">
    <property type="entry name" value="WD40_rpt"/>
</dbReference>
<evidence type="ECO:0000313" key="9">
    <source>
        <dbReference type="Proteomes" id="UP000549394"/>
    </source>
</evidence>
<evidence type="ECO:0000256" key="3">
    <source>
        <dbReference type="ARBA" id="ARBA00022737"/>
    </source>
</evidence>
<dbReference type="EMBL" id="CAJFCJ010000011">
    <property type="protein sequence ID" value="CAD5119702.1"/>
    <property type="molecule type" value="Genomic_DNA"/>
</dbReference>
<feature type="repeat" description="WD" evidence="4">
    <location>
        <begin position="1910"/>
        <end position="1945"/>
    </location>
</feature>
<feature type="repeat" description="WD" evidence="4">
    <location>
        <begin position="233"/>
        <end position="263"/>
    </location>
</feature>
<dbReference type="InterPro" id="IPR005108">
    <property type="entry name" value="HELP"/>
</dbReference>
<feature type="repeat" description="WD" evidence="4">
    <location>
        <begin position="1071"/>
        <end position="1113"/>
    </location>
</feature>
<dbReference type="Pfam" id="PF23414">
    <property type="entry name" value="Beta-prop_EML_2"/>
    <property type="match status" value="3"/>
</dbReference>
<dbReference type="PROSITE" id="PS50294">
    <property type="entry name" value="WD_REPEATS_REGION"/>
    <property type="match status" value="3"/>
</dbReference>
<dbReference type="FunFam" id="2.130.10.10:FF:000040">
    <property type="entry name" value="echinoderm microtubule-associated protein-like 6 isoform X1"/>
    <property type="match status" value="1"/>
</dbReference>
<evidence type="ECO:0000256" key="5">
    <source>
        <dbReference type="SAM" id="MobiDB-lite"/>
    </source>
</evidence>
<dbReference type="InterPro" id="IPR011047">
    <property type="entry name" value="Quinoprotein_ADH-like_sf"/>
</dbReference>
<feature type="domain" description="EML-like first beta-propeller" evidence="6">
    <location>
        <begin position="53"/>
        <end position="303"/>
    </location>
</feature>
<keyword evidence="9" id="KW-1185">Reference proteome</keyword>
<feature type="region of interest" description="Disordered" evidence="5">
    <location>
        <begin position="1304"/>
        <end position="1348"/>
    </location>
</feature>
<dbReference type="FunFam" id="2.130.10.10:FF:000024">
    <property type="entry name" value="Putative echinoderm microtubule-associated protein-like 6"/>
    <property type="match status" value="1"/>
</dbReference>
<keyword evidence="2 4" id="KW-0853">WD repeat</keyword>
<feature type="domain" description="EML-like second beta-propeller" evidence="7">
    <location>
        <begin position="995"/>
        <end position="1260"/>
    </location>
</feature>
<feature type="compositionally biased region" description="Acidic residues" evidence="5">
    <location>
        <begin position="1270"/>
        <end position="1284"/>
    </location>
</feature>
<dbReference type="SMART" id="SM00320">
    <property type="entry name" value="WD40"/>
    <property type="match status" value="29"/>
</dbReference>
<dbReference type="SUPFAM" id="SSF50998">
    <property type="entry name" value="Quinoprotein alcohol dehydrogenase-like"/>
    <property type="match status" value="1"/>
</dbReference>
<dbReference type="GO" id="GO:0008017">
    <property type="term" value="F:microtubule binding"/>
    <property type="evidence" value="ECO:0007669"/>
    <property type="project" value="TreeGrafter"/>
</dbReference>
<dbReference type="FunFam" id="2.130.10.10:FF:000044">
    <property type="entry name" value="echinoderm microtubule-associated protein-like 6 isoform X1"/>
    <property type="match status" value="1"/>
</dbReference>
<comment type="similarity">
    <text evidence="1">Belongs to the WD repeat EMAP family.</text>
</comment>
<evidence type="ECO:0000256" key="1">
    <source>
        <dbReference type="ARBA" id="ARBA00006489"/>
    </source>
</evidence>
<feature type="repeat" description="WD" evidence="4">
    <location>
        <begin position="317"/>
        <end position="358"/>
    </location>
</feature>
<dbReference type="InterPro" id="IPR036322">
    <property type="entry name" value="WD40_repeat_dom_sf"/>
</dbReference>
<organism evidence="8 9">
    <name type="scientific">Dimorphilus gyrociliatus</name>
    <dbReference type="NCBI Taxonomy" id="2664684"/>
    <lineage>
        <taxon>Eukaryota</taxon>
        <taxon>Metazoa</taxon>
        <taxon>Spiralia</taxon>
        <taxon>Lophotrochozoa</taxon>
        <taxon>Annelida</taxon>
        <taxon>Polychaeta</taxon>
        <taxon>Polychaeta incertae sedis</taxon>
        <taxon>Dinophilidae</taxon>
        <taxon>Dimorphilus</taxon>
    </lineage>
</organism>
<feature type="repeat" description="WD" evidence="4">
    <location>
        <begin position="1227"/>
        <end position="1260"/>
    </location>
</feature>
<protein>
    <submittedName>
        <fullName evidence="8">DgyrCDS8293</fullName>
    </submittedName>
</protein>
<dbReference type="Gene3D" id="2.130.10.10">
    <property type="entry name" value="YVTN repeat-like/Quinoprotein amine dehydrogenase"/>
    <property type="match status" value="6"/>
</dbReference>
<feature type="region of interest" description="Disordered" evidence="5">
    <location>
        <begin position="1260"/>
        <end position="1289"/>
    </location>
</feature>
<evidence type="ECO:0000256" key="4">
    <source>
        <dbReference type="PROSITE-ProRule" id="PRU00221"/>
    </source>
</evidence>
<feature type="repeat" description="WD" evidence="4">
    <location>
        <begin position="998"/>
        <end position="1029"/>
    </location>
</feature>
<accession>A0A7I8VVY2</accession>
<feature type="domain" description="EML-like first beta-propeller" evidence="6">
    <location>
        <begin position="1396"/>
        <end position="1658"/>
    </location>
</feature>
<dbReference type="FunFam" id="2.130.10.10:FF:000320">
    <property type="entry name" value="echinoderm microtubule-associated protein-like 6"/>
    <property type="match status" value="1"/>
</dbReference>
<dbReference type="InterPro" id="IPR055439">
    <property type="entry name" value="Beta-prop_EML_1st"/>
</dbReference>
<feature type="compositionally biased region" description="Polar residues" evidence="5">
    <location>
        <begin position="1304"/>
        <end position="1313"/>
    </location>
</feature>
<dbReference type="PANTHER" id="PTHR13720">
    <property type="entry name" value="WD-40 REPEAT PROTEIN"/>
    <property type="match status" value="1"/>
</dbReference>
<dbReference type="PROSITE" id="PS50082">
    <property type="entry name" value="WD_REPEATS_2"/>
    <property type="match status" value="9"/>
</dbReference>
<name>A0A7I8VVY2_9ANNE</name>
<dbReference type="OrthoDB" id="47802at2759"/>
<comment type="caution">
    <text evidence="8">The sequence shown here is derived from an EMBL/GenBank/DDBJ whole genome shotgun (WGS) entry which is preliminary data.</text>
</comment>
<dbReference type="InterPro" id="IPR055442">
    <property type="entry name" value="Beta-prop_EML-like_2nd"/>
</dbReference>
<evidence type="ECO:0000256" key="2">
    <source>
        <dbReference type="ARBA" id="ARBA00022574"/>
    </source>
</evidence>
<evidence type="ECO:0000259" key="7">
    <source>
        <dbReference type="Pfam" id="PF23414"/>
    </source>
</evidence>
<feature type="domain" description="EML-like first beta-propeller" evidence="6">
    <location>
        <begin position="713"/>
        <end position="938"/>
    </location>
</feature>
<dbReference type="Pfam" id="PF23409">
    <property type="entry name" value="Beta-prop_EML"/>
    <property type="match status" value="3"/>
</dbReference>
<dbReference type="Proteomes" id="UP000549394">
    <property type="component" value="Unassembled WGS sequence"/>
</dbReference>
<feature type="repeat" description="WD" evidence="4">
    <location>
        <begin position="1753"/>
        <end position="1786"/>
    </location>
</feature>
<dbReference type="InterPro" id="IPR015943">
    <property type="entry name" value="WD40/YVTN_repeat-like_dom_sf"/>
</dbReference>
<evidence type="ECO:0000313" key="8">
    <source>
        <dbReference type="EMBL" id="CAD5119702.1"/>
    </source>
</evidence>
<gene>
    <name evidence="8" type="ORF">DGYR_LOCUS7897</name>
</gene>
<dbReference type="SUPFAM" id="SSF50960">
    <property type="entry name" value="TolB, C-terminal domain"/>
    <property type="match status" value="1"/>
</dbReference>
<feature type="repeat" description="WD" evidence="4">
    <location>
        <begin position="1681"/>
        <end position="1712"/>
    </location>
</feature>
<dbReference type="InterPro" id="IPR050630">
    <property type="entry name" value="WD_repeat_EMAP"/>
</dbReference>
<feature type="domain" description="EML-like second beta-propeller" evidence="7">
    <location>
        <begin position="324"/>
        <end position="588"/>
    </location>
</feature>
<dbReference type="FunFam" id="2.130.10.10:FF:000037">
    <property type="entry name" value="Putative echinoderm microtubule-associated protein-like 6"/>
    <property type="match status" value="1"/>
</dbReference>
<dbReference type="PROSITE" id="PS00678">
    <property type="entry name" value="WD_REPEATS_1"/>
    <property type="match status" value="1"/>
</dbReference>
<evidence type="ECO:0000259" key="6">
    <source>
        <dbReference type="Pfam" id="PF23409"/>
    </source>
</evidence>
<dbReference type="PANTHER" id="PTHR13720:SF33">
    <property type="entry name" value="HELP DOMAIN-CONTAINING PROTEIN"/>
    <property type="match status" value="1"/>
</dbReference>